<feature type="compositionally biased region" description="Polar residues" evidence="1">
    <location>
        <begin position="66"/>
        <end position="76"/>
    </location>
</feature>
<dbReference type="Proteomes" id="UP000199137">
    <property type="component" value="Unassembled WGS sequence"/>
</dbReference>
<reference evidence="2 3" key="1">
    <citation type="submission" date="2016-10" db="EMBL/GenBank/DDBJ databases">
        <authorList>
            <person name="de Groot N.N."/>
        </authorList>
    </citation>
    <scope>NUCLEOTIDE SEQUENCE [LARGE SCALE GENOMIC DNA]</scope>
    <source>
        <strain evidence="2 3">DSM 44637</strain>
    </source>
</reference>
<dbReference type="EMBL" id="FOWC01000015">
    <property type="protein sequence ID" value="SFQ55917.1"/>
    <property type="molecule type" value="Genomic_DNA"/>
</dbReference>
<gene>
    <name evidence="2" type="ORF">SAMN05421854_11586</name>
</gene>
<sequence>MVAEFDALREAEAAAPKRPKAEDVGLLGAAPRLVSTSRRPPADLLMALLRQEALPAIASAAKRTTEVTNRTGTGLTASGGDFRRCPR</sequence>
<dbReference type="AlphaFoldDB" id="A0A1I5ZIE6"/>
<evidence type="ECO:0000313" key="3">
    <source>
        <dbReference type="Proteomes" id="UP000199137"/>
    </source>
</evidence>
<feature type="compositionally biased region" description="Basic and acidic residues" evidence="1">
    <location>
        <begin position="1"/>
        <end position="12"/>
    </location>
</feature>
<evidence type="ECO:0000313" key="2">
    <source>
        <dbReference type="EMBL" id="SFQ55917.1"/>
    </source>
</evidence>
<feature type="region of interest" description="Disordered" evidence="1">
    <location>
        <begin position="63"/>
        <end position="87"/>
    </location>
</feature>
<proteinExistence type="predicted"/>
<evidence type="ECO:0000256" key="1">
    <source>
        <dbReference type="SAM" id="MobiDB-lite"/>
    </source>
</evidence>
<feature type="region of interest" description="Disordered" evidence="1">
    <location>
        <begin position="1"/>
        <end position="20"/>
    </location>
</feature>
<name>A0A1I5ZIE6_9PSEU</name>
<protein>
    <submittedName>
        <fullName evidence="2">Uncharacterized protein</fullName>
    </submittedName>
</protein>
<accession>A0A1I5ZIE6</accession>
<organism evidence="2 3">
    <name type="scientific">Amycolatopsis rubida</name>
    <dbReference type="NCBI Taxonomy" id="112413"/>
    <lineage>
        <taxon>Bacteria</taxon>
        <taxon>Bacillati</taxon>
        <taxon>Actinomycetota</taxon>
        <taxon>Actinomycetes</taxon>
        <taxon>Pseudonocardiales</taxon>
        <taxon>Pseudonocardiaceae</taxon>
        <taxon>Amycolatopsis</taxon>
    </lineage>
</organism>